<organism evidence="2 3">
    <name type="scientific">Plutella xylostella</name>
    <name type="common">Diamondback moth</name>
    <name type="synonym">Plutella maculipennis</name>
    <dbReference type="NCBI Taxonomy" id="51655"/>
    <lineage>
        <taxon>Eukaryota</taxon>
        <taxon>Metazoa</taxon>
        <taxon>Ecdysozoa</taxon>
        <taxon>Arthropoda</taxon>
        <taxon>Hexapoda</taxon>
        <taxon>Insecta</taxon>
        <taxon>Pterygota</taxon>
        <taxon>Neoptera</taxon>
        <taxon>Endopterygota</taxon>
        <taxon>Lepidoptera</taxon>
        <taxon>Glossata</taxon>
        <taxon>Ditrysia</taxon>
        <taxon>Yponomeutoidea</taxon>
        <taxon>Plutellidae</taxon>
        <taxon>Plutella</taxon>
    </lineage>
</organism>
<feature type="chain" id="PRO_5035796421" evidence="1">
    <location>
        <begin position="18"/>
        <end position="276"/>
    </location>
</feature>
<gene>
    <name evidence="2" type="ORF">PLXY2_LOCUS13598</name>
</gene>
<evidence type="ECO:0000256" key="1">
    <source>
        <dbReference type="SAM" id="SignalP"/>
    </source>
</evidence>
<evidence type="ECO:0000313" key="3">
    <source>
        <dbReference type="Proteomes" id="UP000653454"/>
    </source>
</evidence>
<dbReference type="Proteomes" id="UP000653454">
    <property type="component" value="Unassembled WGS sequence"/>
</dbReference>
<feature type="signal peptide" evidence="1">
    <location>
        <begin position="1"/>
        <end position="17"/>
    </location>
</feature>
<keyword evidence="1" id="KW-0732">Signal</keyword>
<comment type="caution">
    <text evidence="2">The sequence shown here is derived from an EMBL/GenBank/DDBJ whole genome shotgun (WGS) entry which is preliminary data.</text>
</comment>
<evidence type="ECO:0000313" key="2">
    <source>
        <dbReference type="EMBL" id="CAG9135333.1"/>
    </source>
</evidence>
<keyword evidence="3" id="KW-1185">Reference proteome</keyword>
<proteinExistence type="predicted"/>
<sequence length="276" mass="30142">MKVLVVLLLLCAGGAYSDMSQDCDMAAFYLELGCTPSAAENSTSTCPQAFTCPDLHPDPTMCYYRGVAYKGGATIPESLVRNPCSMYCSCSLRDVTPQFHCVAVDCPEFFNSDEKEQCIYTYQPMECCPTAKVCGKDAIANLSTCEVDGKVYLEGQTFKKSHKTCVCSAQWNGSTDNPADCREVNCGIEIHYQDKLMNRCAPVFVNARSCPFTFECQTPKSKIIRGLNVRAADSQCVFGNMTLAVGDELVADEPCTICTCEVPPFVTCVKKTACDN</sequence>
<accession>A0A8S4G2K7</accession>
<dbReference type="EMBL" id="CAJHNJ030000100">
    <property type="protein sequence ID" value="CAG9135333.1"/>
    <property type="molecule type" value="Genomic_DNA"/>
</dbReference>
<name>A0A8S4G2K7_PLUXY</name>
<protein>
    <submittedName>
        <fullName evidence="2">(diamondback moth) hypothetical protein</fullName>
    </submittedName>
</protein>
<reference evidence="2" key="1">
    <citation type="submission" date="2020-11" db="EMBL/GenBank/DDBJ databases">
        <authorList>
            <person name="Whiteford S."/>
        </authorList>
    </citation>
    <scope>NUCLEOTIDE SEQUENCE</scope>
</reference>
<dbReference type="AlphaFoldDB" id="A0A8S4G2K7"/>